<sequence length="2181" mass="242933">LQVVLLSSMRGLLSVALVVTLSRLANGEFRGPIGEIFNTWDPSKDVIYVKDFDHLAPLFAEKEVHQEEHIRKKRNAAEAAHYLANYNPITKACDRPGYTGQYCEFPICLETNPSANPQQFKLGDGYLFDVADMGNCTKVHEIIVDESMFDIRIELQSYDNVNPRIVVTDEAGYIGEPDGNIKEANRHEAYFARMKPGYYRVTASADSIDSRCLLQSSTQTGMTISGGFSSDERDRNDYPNRNAAAHQFNSIMLHLNGARSPAEIKTISVIGVNNYMFRPRILDKRYGCTYEYYFDSMFCMTPGEYAMIVEGIDFNGNPFRRAANFGCLPSGPDPTKAPITTTKPVIPTQCSNGGVLLSSATGPATCICQDHWTGPQCEKPLCINGGTLLEGKCFCPIGFAGDHCEEVRCEPNSDHGFGVDRPTLVLVVRVREQNNEVMEQVWNAVDQVAENLQFDADYFSRFQVVYFNDYTNFASKSYKSIREFDSDFMKATISGHTDGQCTDAVIGAVATGLTNLALTANSYIYVITDAVADDYSTMTDTLMQYNSYFKATINFLYVDPVPESNCQADVSDPGFRAFENIANSFGGLAMHIDDRTKVYDLFYNHLNSIIYKSQLMLTVDREECSKGLVKAVHIEKKNENLVIIGKGRLFMPFVTSPEGVYLTEDQLETVVKQDYVTIWRVKDPIPGQYIIRATTNPPTAACNFRAYQASYQTAGPPQAEAFWTITTDVDQDGGMYQPMSGMDNNPIFHVENLGEQEDWDHAFAFLNMYTWRDGQEKEVYASNGLWRGGCAYNFYFPSFQCRPNEKLHYEFFVRNDEGFYIQRAGVMDCYTFVPTLSPPSDCLNGGVMYNDTCLCQAHFTGDKCSTVVCDNGGTPGFMNSCMCTKGWGGPFCSYAICDEPGPVPTFGYHVDMAFLVEVTKKGVGQIKQLAAVLPGLLRDISSQHKEWIDRVVLIGYDSEKVLGMVDAPMGSPGKIYDALDAWGNSNPTDDKCVVRVWEAMNTLLRDRMDGPNQRKLPRRSIVNIFEANLPDNNVDILQIMTTSEELLETNALTNVFQWRDSTTATGWTCGGQQSDMVYLEQVARRGDGKMYTLAYEDVSDILRMVPTLFSSSIVYKFHSEDCTAEQFIYFPIDAYTQTVSAIVAGFQATVDLYRYNGAKFNKDGRVPIYRNDFEQIVEYRNPCASDWESISQYCMYFSPARTMVKTFTAANDFCKSVGSFLADDLSAEKNQFFVDNMAGQTFWLGLQYTTDKGWAFQHDDGSMVPVPANVNYWSGGVVPSGANGRVCAYFDPKSTNGYWYDSDCTGTYHTVCQKHMYEIGQGPSSIEDDDLSPGKYYLSVTTDPANGWRGCDVEVRVQSDLNVEFGFVDGLRKDNPHPVANVDSNNNRVVSSISIGQGKTDLSILQQVMLRSDTNQNVLLEAATYSYRFACSYEYYSQPLNCDLTNGEDFSVIHIGEDDTGNTFQRYSTSLCYKWNVCFNDGIYSNGECLCSDYWTGDSCRTPHCQNNGKLNSDGISCTCESGYGGPVCQFVQCDVNSNTKINDGGRMLALVIEKSENTAAALQQIADNFTSIVAAINDRNSQWITSYALHAFTLSGDIDDPLAVYKDVDDFVTHLNQIAQESATMMGSCQQPMWDAMHGLFNDMGSFLSGGEVLIITASAPLDADIDSIHATMELFDSNSPRVDFIHIETPQCQEGDWVRDLEEFYFFFQNSGGTMFRTQPDQIGEGLEMFLPTRYAATKLSFQDPGACQQATVYIQVDTRMRDVFIMLGGSAASVSVINPLNNPVMVDVVYRSDLQTIWKVSGGPPGVYSVTTSSNSQMCFPTIYGYGGAEVFFGFVQDFNTGDKPLPYAVYGKVNFPVFYLYDRNTTGQSNTETLYMANTYVQSFYGKVGKSYDTDIDMRSGCSYSYIGSRGFTCTDKDEVISMAVSGVDDYNQPFNREAVSWCKSVTPPPATTTVKPPVTGTTTVPTTTPAPTPKTIQFDVLFIVDETEDETFLPEIAEKFIESTMEIFTPSQKKARVGLITMPNKASKSMPVAFLSSIDSFEALDQDLLSLEDFNIPGEKEYLVQALQFANDPNKYKKKENGYRVEVVNHVIVILTAKNKIDDIDGAVTEIANIARDASYGVIAIGYGNQADWSDIKKLGGECTQIAATKDDLMLNSVDFVQTQIWNATFNGGIYC</sequence>
<feature type="chain" id="PRO_5043383393" description="C-type lectin" evidence="6">
    <location>
        <begin position="28"/>
        <end position="2181"/>
    </location>
</feature>
<keyword evidence="4 5" id="KW-1015">Disulfide bond</keyword>
<feature type="signal peptide" evidence="6">
    <location>
        <begin position="1"/>
        <end position="27"/>
    </location>
</feature>
<evidence type="ECO:0000256" key="6">
    <source>
        <dbReference type="SAM" id="SignalP"/>
    </source>
</evidence>
<dbReference type="Pfam" id="PF25106">
    <property type="entry name" value="VWA_4"/>
    <property type="match status" value="1"/>
</dbReference>
<feature type="non-terminal residue" evidence="10">
    <location>
        <position position="1"/>
    </location>
</feature>
<dbReference type="InterPro" id="IPR057086">
    <property type="entry name" value="GBD_Irg-7_N"/>
</dbReference>
<keyword evidence="3 6" id="KW-0732">Signal</keyword>
<dbReference type="Proteomes" id="UP001432322">
    <property type="component" value="Unassembled WGS sequence"/>
</dbReference>
<dbReference type="PROSITE" id="PS50041">
    <property type="entry name" value="C_TYPE_LECTIN_2"/>
    <property type="match status" value="1"/>
</dbReference>
<comment type="caution">
    <text evidence="5">Lacks conserved residue(s) required for the propagation of feature annotation.</text>
</comment>
<dbReference type="Pfam" id="PF00059">
    <property type="entry name" value="Lectin_C"/>
    <property type="match status" value="1"/>
</dbReference>
<feature type="disulfide bond" evidence="5">
    <location>
        <begin position="368"/>
        <end position="377"/>
    </location>
</feature>
<dbReference type="PROSITE" id="PS00615">
    <property type="entry name" value="C_TYPE_LECTIN_1"/>
    <property type="match status" value="1"/>
</dbReference>
<dbReference type="CDD" id="cd00037">
    <property type="entry name" value="CLECT"/>
    <property type="match status" value="1"/>
</dbReference>
<dbReference type="Gene3D" id="2.10.25.10">
    <property type="entry name" value="Laminin"/>
    <property type="match status" value="3"/>
</dbReference>
<gene>
    <name evidence="10" type="ORF">PFISCL1PPCAC_14832</name>
</gene>
<feature type="domain" description="EGF-like" evidence="7">
    <location>
        <begin position="341"/>
        <end position="378"/>
    </location>
</feature>
<evidence type="ECO:0000313" key="10">
    <source>
        <dbReference type="EMBL" id="GMT23535.1"/>
    </source>
</evidence>
<feature type="domain" description="EGF-like" evidence="7">
    <location>
        <begin position="1496"/>
        <end position="1530"/>
    </location>
</feature>
<dbReference type="InterPro" id="IPR001304">
    <property type="entry name" value="C-type_lectin-like"/>
</dbReference>
<dbReference type="SUPFAM" id="SSF56436">
    <property type="entry name" value="C-type lectin-like"/>
    <property type="match status" value="1"/>
</dbReference>
<dbReference type="SMART" id="SM00181">
    <property type="entry name" value="EGF"/>
    <property type="match status" value="4"/>
</dbReference>
<dbReference type="Pfam" id="PF23623">
    <property type="entry name" value="GBD_IRG7_N"/>
    <property type="match status" value="1"/>
</dbReference>
<dbReference type="InterPro" id="IPR036465">
    <property type="entry name" value="vWFA_dom_sf"/>
</dbReference>
<dbReference type="InterPro" id="IPR016186">
    <property type="entry name" value="C-type_lectin-like/link_sf"/>
</dbReference>
<organism evidence="10 11">
    <name type="scientific">Pristionchus fissidentatus</name>
    <dbReference type="NCBI Taxonomy" id="1538716"/>
    <lineage>
        <taxon>Eukaryota</taxon>
        <taxon>Metazoa</taxon>
        <taxon>Ecdysozoa</taxon>
        <taxon>Nematoda</taxon>
        <taxon>Chromadorea</taxon>
        <taxon>Rhabditida</taxon>
        <taxon>Rhabditina</taxon>
        <taxon>Diplogasteromorpha</taxon>
        <taxon>Diplogasteroidea</taxon>
        <taxon>Neodiplogasteridae</taxon>
        <taxon>Pristionchus</taxon>
    </lineage>
</organism>
<dbReference type="PROSITE" id="PS50234">
    <property type="entry name" value="VWFA"/>
    <property type="match status" value="1"/>
</dbReference>
<dbReference type="Gene3D" id="3.10.100.10">
    <property type="entry name" value="Mannose-Binding Protein A, subunit A"/>
    <property type="match status" value="1"/>
</dbReference>
<evidence type="ECO:0008006" key="12">
    <source>
        <dbReference type="Google" id="ProtNLM"/>
    </source>
</evidence>
<dbReference type="Pfam" id="PF24415">
    <property type="entry name" value="Ig_Irg-7"/>
    <property type="match status" value="3"/>
</dbReference>
<dbReference type="PROSITE" id="PS01186">
    <property type="entry name" value="EGF_2"/>
    <property type="match status" value="2"/>
</dbReference>
<evidence type="ECO:0000259" key="8">
    <source>
        <dbReference type="PROSITE" id="PS50041"/>
    </source>
</evidence>
<dbReference type="InterPro" id="IPR057085">
    <property type="entry name" value="Ig_Irg-7"/>
</dbReference>
<keyword evidence="11" id="KW-1185">Reference proteome</keyword>
<dbReference type="PROSITE" id="PS50026">
    <property type="entry name" value="EGF_3"/>
    <property type="match status" value="3"/>
</dbReference>
<dbReference type="InterPro" id="IPR018378">
    <property type="entry name" value="C-type_lectin_CS"/>
</dbReference>
<evidence type="ECO:0000313" key="11">
    <source>
        <dbReference type="Proteomes" id="UP001432322"/>
    </source>
</evidence>
<evidence type="ECO:0000259" key="9">
    <source>
        <dbReference type="PROSITE" id="PS50234"/>
    </source>
</evidence>
<dbReference type="PANTHER" id="PTHR47324">
    <property type="entry name" value="PROTEIN IRG-7-RELATED"/>
    <property type="match status" value="1"/>
</dbReference>
<evidence type="ECO:0000256" key="1">
    <source>
        <dbReference type="ARBA" id="ARBA00004613"/>
    </source>
</evidence>
<feature type="disulfide bond" evidence="5">
    <location>
        <begin position="883"/>
        <end position="892"/>
    </location>
</feature>
<accession>A0AAV5VZP2</accession>
<feature type="domain" description="C-type lectin" evidence="8">
    <location>
        <begin position="1190"/>
        <end position="1313"/>
    </location>
</feature>
<keyword evidence="2" id="KW-0964">Secreted</keyword>
<dbReference type="PROSITE" id="PS00022">
    <property type="entry name" value="EGF_1"/>
    <property type="match status" value="3"/>
</dbReference>
<evidence type="ECO:0000256" key="4">
    <source>
        <dbReference type="ARBA" id="ARBA00023157"/>
    </source>
</evidence>
<reference evidence="10" key="1">
    <citation type="submission" date="2023-10" db="EMBL/GenBank/DDBJ databases">
        <title>Genome assembly of Pristionchus species.</title>
        <authorList>
            <person name="Yoshida K."/>
            <person name="Sommer R.J."/>
        </authorList>
    </citation>
    <scope>NUCLEOTIDE SEQUENCE</scope>
    <source>
        <strain evidence="10">RS5133</strain>
    </source>
</reference>
<feature type="domain" description="VWFA" evidence="9">
    <location>
        <begin position="1984"/>
        <end position="2170"/>
    </location>
</feature>
<dbReference type="InterPro" id="IPR006582">
    <property type="entry name" value="MD_domain"/>
</dbReference>
<comment type="subcellular location">
    <subcellularLocation>
        <location evidence="1">Secreted</location>
    </subcellularLocation>
</comment>
<feature type="disulfide bond" evidence="5">
    <location>
        <begin position="1520"/>
        <end position="1529"/>
    </location>
</feature>
<dbReference type="InterPro" id="IPR053295">
    <property type="entry name" value="Innate_immunity_reg"/>
</dbReference>
<proteinExistence type="predicted"/>
<protein>
    <recommendedName>
        <fullName evidence="12">C-type lectin</fullName>
    </recommendedName>
</protein>
<dbReference type="Gene3D" id="3.40.50.410">
    <property type="entry name" value="von Willebrand factor, type A domain"/>
    <property type="match status" value="1"/>
</dbReference>
<evidence type="ECO:0000256" key="5">
    <source>
        <dbReference type="PROSITE-ProRule" id="PRU00076"/>
    </source>
</evidence>
<feature type="domain" description="EGF-like" evidence="7">
    <location>
        <begin position="860"/>
        <end position="893"/>
    </location>
</feature>
<dbReference type="InterPro" id="IPR002035">
    <property type="entry name" value="VWF_A"/>
</dbReference>
<name>A0AAV5VZP2_9BILA</name>
<dbReference type="PANTHER" id="PTHR47324:SF1">
    <property type="entry name" value="EGF-LIKE DOMAIN-CONTAINING PROTEIN-RELATED"/>
    <property type="match status" value="1"/>
</dbReference>
<dbReference type="InterPro" id="IPR056861">
    <property type="entry name" value="HMCN1-like_VWA"/>
</dbReference>
<dbReference type="InterPro" id="IPR000742">
    <property type="entry name" value="EGF"/>
</dbReference>
<dbReference type="SMART" id="SM00034">
    <property type="entry name" value="CLECT"/>
    <property type="match status" value="1"/>
</dbReference>
<evidence type="ECO:0000259" key="7">
    <source>
        <dbReference type="PROSITE" id="PS50026"/>
    </source>
</evidence>
<dbReference type="SMART" id="SM00604">
    <property type="entry name" value="MD"/>
    <property type="match status" value="2"/>
</dbReference>
<dbReference type="SUPFAM" id="SSF53300">
    <property type="entry name" value="vWA-like"/>
    <property type="match status" value="1"/>
</dbReference>
<dbReference type="Pfam" id="PF00092">
    <property type="entry name" value="VWA"/>
    <property type="match status" value="1"/>
</dbReference>
<evidence type="ECO:0000256" key="2">
    <source>
        <dbReference type="ARBA" id="ARBA00022525"/>
    </source>
</evidence>
<dbReference type="InterPro" id="IPR016187">
    <property type="entry name" value="CTDL_fold"/>
</dbReference>
<keyword evidence="5" id="KW-0245">EGF-like domain</keyword>
<dbReference type="EMBL" id="BTSY01000004">
    <property type="protein sequence ID" value="GMT23535.1"/>
    <property type="molecule type" value="Genomic_DNA"/>
</dbReference>
<comment type="caution">
    <text evidence="10">The sequence shown here is derived from an EMBL/GenBank/DDBJ whole genome shotgun (WGS) entry which is preliminary data.</text>
</comment>
<evidence type="ECO:0000256" key="3">
    <source>
        <dbReference type="ARBA" id="ARBA00022729"/>
    </source>
</evidence>